<dbReference type="EMBL" id="LAVV01007807">
    <property type="protein sequence ID" value="KNZ54714.1"/>
    <property type="molecule type" value="Genomic_DNA"/>
</dbReference>
<name>A0A0L6V1T7_9BASI</name>
<dbReference type="PANTHER" id="PTHR11439">
    <property type="entry name" value="GAG-POL-RELATED RETROTRANSPOSON"/>
    <property type="match status" value="1"/>
</dbReference>
<organism evidence="1 2">
    <name type="scientific">Puccinia sorghi</name>
    <dbReference type="NCBI Taxonomy" id="27349"/>
    <lineage>
        <taxon>Eukaryota</taxon>
        <taxon>Fungi</taxon>
        <taxon>Dikarya</taxon>
        <taxon>Basidiomycota</taxon>
        <taxon>Pucciniomycotina</taxon>
        <taxon>Pucciniomycetes</taxon>
        <taxon>Pucciniales</taxon>
        <taxon>Pucciniaceae</taxon>
        <taxon>Puccinia</taxon>
    </lineage>
</organism>
<reference evidence="1 2" key="1">
    <citation type="submission" date="2015-08" db="EMBL/GenBank/DDBJ databases">
        <title>Next Generation Sequencing and Analysis of the Genome of Puccinia sorghi L Schw, the Causal Agent of Maize Common Rust.</title>
        <authorList>
            <person name="Rochi L."/>
            <person name="Burguener G."/>
            <person name="Darino M."/>
            <person name="Turjanski A."/>
            <person name="Kreff E."/>
            <person name="Dieguez M.J."/>
            <person name="Sacco F."/>
        </authorList>
    </citation>
    <scope>NUCLEOTIDE SEQUENCE [LARGE SCALE GENOMIC DNA]</scope>
    <source>
        <strain evidence="1 2">RO10H11247</strain>
    </source>
</reference>
<proteinExistence type="predicted"/>
<evidence type="ECO:0000313" key="1">
    <source>
        <dbReference type="EMBL" id="KNZ54714.1"/>
    </source>
</evidence>
<comment type="caution">
    <text evidence="1">The sequence shown here is derived from an EMBL/GenBank/DDBJ whole genome shotgun (WGS) entry which is preliminary data.</text>
</comment>
<protein>
    <recommendedName>
        <fullName evidence="3">Reverse transcriptase Ty1/copia-type domain-containing protein</fullName>
    </recommendedName>
</protein>
<sequence length="143" mass="16134">MSFFWDALESKLRTAWDDVAVCFDRCKDPFLTQKVLDSFTSTKTLCQSVPLQDTNSLTSPQPDEETINPNGYLSIVGSLNYLAVATHPDLSFAVGFLSQFAKSPTTRHWSAIQHVLGYIKAFGCRLLVIEPSVNREMKTWVRQ</sequence>
<keyword evidence="2" id="KW-1185">Reference proteome</keyword>
<dbReference type="PANTHER" id="PTHR11439:SF483">
    <property type="entry name" value="PEPTIDE SYNTHASE GLIP-LIKE, PUTATIVE (AFU_ORTHOLOGUE AFUA_3G12920)-RELATED"/>
    <property type="match status" value="1"/>
</dbReference>
<dbReference type="VEuPathDB" id="FungiDB:VP01_2875g4"/>
<dbReference type="STRING" id="27349.A0A0L6V1T7"/>
<dbReference type="Proteomes" id="UP000037035">
    <property type="component" value="Unassembled WGS sequence"/>
</dbReference>
<evidence type="ECO:0000313" key="2">
    <source>
        <dbReference type="Proteomes" id="UP000037035"/>
    </source>
</evidence>
<dbReference type="OrthoDB" id="3344688at2759"/>
<accession>A0A0L6V1T7</accession>
<dbReference type="AlphaFoldDB" id="A0A0L6V1T7"/>
<evidence type="ECO:0008006" key="3">
    <source>
        <dbReference type="Google" id="ProtNLM"/>
    </source>
</evidence>
<gene>
    <name evidence="1" type="ORF">VP01_2875g4</name>
</gene>